<name>A0A5C5Y1J7_9PLAN</name>
<evidence type="ECO:0000256" key="6">
    <source>
        <dbReference type="ARBA" id="ARBA00023002"/>
    </source>
</evidence>
<keyword evidence="5 10" id="KW-1133">Transmembrane helix</keyword>
<evidence type="ECO:0000256" key="4">
    <source>
        <dbReference type="ARBA" id="ARBA00022719"/>
    </source>
</evidence>
<comment type="similarity">
    <text evidence="2">Belongs to the VKOR family.</text>
</comment>
<keyword evidence="7 10" id="KW-0472">Membrane</keyword>
<evidence type="ECO:0000256" key="3">
    <source>
        <dbReference type="ARBA" id="ARBA00022692"/>
    </source>
</evidence>
<keyword evidence="8" id="KW-1015">Disulfide bond</keyword>
<dbReference type="EMBL" id="SJPL01000001">
    <property type="protein sequence ID" value="TWT69467.1"/>
    <property type="molecule type" value="Genomic_DNA"/>
</dbReference>
<keyword evidence="3 10" id="KW-0812">Transmembrane</keyword>
<accession>A0A5C5Y1J7</accession>
<dbReference type="RefSeq" id="WP_146438887.1">
    <property type="nucleotide sequence ID" value="NZ_SJPL01000001.1"/>
</dbReference>
<dbReference type="GO" id="GO:0048038">
    <property type="term" value="F:quinone binding"/>
    <property type="evidence" value="ECO:0007669"/>
    <property type="project" value="UniProtKB-KW"/>
</dbReference>
<dbReference type="Pfam" id="PF07884">
    <property type="entry name" value="VKOR"/>
    <property type="match status" value="1"/>
</dbReference>
<evidence type="ECO:0000256" key="7">
    <source>
        <dbReference type="ARBA" id="ARBA00023136"/>
    </source>
</evidence>
<dbReference type="GO" id="GO:0016491">
    <property type="term" value="F:oxidoreductase activity"/>
    <property type="evidence" value="ECO:0007669"/>
    <property type="project" value="UniProtKB-KW"/>
</dbReference>
<protein>
    <submittedName>
        <fullName evidence="12">Vitamin K epoxide reductase family protein</fullName>
    </submittedName>
</protein>
<dbReference type="InterPro" id="IPR012932">
    <property type="entry name" value="VKOR"/>
</dbReference>
<comment type="subcellular location">
    <subcellularLocation>
        <location evidence="1">Membrane</location>
        <topology evidence="1">Multi-pass membrane protein</topology>
    </subcellularLocation>
</comment>
<feature type="transmembrane region" description="Helical" evidence="10">
    <location>
        <begin position="32"/>
        <end position="52"/>
    </location>
</feature>
<feature type="transmembrane region" description="Helical" evidence="10">
    <location>
        <begin position="77"/>
        <end position="102"/>
    </location>
</feature>
<keyword evidence="13" id="KW-1185">Reference proteome</keyword>
<evidence type="ECO:0000313" key="13">
    <source>
        <dbReference type="Proteomes" id="UP000317238"/>
    </source>
</evidence>
<sequence length="210" mass="23861">MDIAIDRTPARLNVAVPPYPHNPSSWIQRLPICLLAFVAAGISTHLAMYQWGLIDSTWDPVFGDSSNRVLKSDAAKWMYRMLGIHDAALGVIAYLGDAILGLAGSTRRWQYRPWLVILFGIDVIPLGIVSVILVLCQAFIVGQWCFLCLVTAAISLILVYWAWDEVRSSVVYLYLVWKDDRSWRQLWKAFWGYHDEAFDRAAAKMLAQEN</sequence>
<feature type="domain" description="Vitamin K epoxide reductase" evidence="11">
    <location>
        <begin position="31"/>
        <end position="163"/>
    </location>
</feature>
<dbReference type="GO" id="GO:0016020">
    <property type="term" value="C:membrane"/>
    <property type="evidence" value="ECO:0007669"/>
    <property type="project" value="UniProtKB-SubCell"/>
</dbReference>
<dbReference type="InterPro" id="IPR038354">
    <property type="entry name" value="VKOR_sf"/>
</dbReference>
<evidence type="ECO:0000256" key="10">
    <source>
        <dbReference type="SAM" id="Phobius"/>
    </source>
</evidence>
<dbReference type="AlphaFoldDB" id="A0A5C5Y1J7"/>
<dbReference type="Gene3D" id="1.20.1440.130">
    <property type="entry name" value="VKOR domain"/>
    <property type="match status" value="1"/>
</dbReference>
<organism evidence="12 13">
    <name type="scientific">Crateriforma conspicua</name>
    <dbReference type="NCBI Taxonomy" id="2527996"/>
    <lineage>
        <taxon>Bacteria</taxon>
        <taxon>Pseudomonadati</taxon>
        <taxon>Planctomycetota</taxon>
        <taxon>Planctomycetia</taxon>
        <taxon>Planctomycetales</taxon>
        <taxon>Planctomycetaceae</taxon>
        <taxon>Crateriforma</taxon>
    </lineage>
</organism>
<proteinExistence type="inferred from homology"/>
<keyword evidence="4" id="KW-0874">Quinone</keyword>
<keyword evidence="6" id="KW-0560">Oxidoreductase</keyword>
<evidence type="ECO:0000256" key="2">
    <source>
        <dbReference type="ARBA" id="ARBA00006214"/>
    </source>
</evidence>
<keyword evidence="9" id="KW-0676">Redox-active center</keyword>
<evidence type="ECO:0000256" key="8">
    <source>
        <dbReference type="ARBA" id="ARBA00023157"/>
    </source>
</evidence>
<evidence type="ECO:0000256" key="1">
    <source>
        <dbReference type="ARBA" id="ARBA00004141"/>
    </source>
</evidence>
<feature type="transmembrane region" description="Helical" evidence="10">
    <location>
        <begin position="114"/>
        <end position="135"/>
    </location>
</feature>
<reference evidence="12 13" key="1">
    <citation type="submission" date="2019-02" db="EMBL/GenBank/DDBJ databases">
        <title>Deep-cultivation of Planctomycetes and their phenomic and genomic characterization uncovers novel biology.</title>
        <authorList>
            <person name="Wiegand S."/>
            <person name="Jogler M."/>
            <person name="Boedeker C."/>
            <person name="Pinto D."/>
            <person name="Vollmers J."/>
            <person name="Rivas-Marin E."/>
            <person name="Kohn T."/>
            <person name="Peeters S.H."/>
            <person name="Heuer A."/>
            <person name="Rast P."/>
            <person name="Oberbeckmann S."/>
            <person name="Bunk B."/>
            <person name="Jeske O."/>
            <person name="Meyerdierks A."/>
            <person name="Storesund J.E."/>
            <person name="Kallscheuer N."/>
            <person name="Luecker S."/>
            <person name="Lage O.M."/>
            <person name="Pohl T."/>
            <person name="Merkel B.J."/>
            <person name="Hornburger P."/>
            <person name="Mueller R.-W."/>
            <person name="Bruemmer F."/>
            <person name="Labrenz M."/>
            <person name="Spormann A.M."/>
            <person name="Op Den Camp H."/>
            <person name="Overmann J."/>
            <person name="Amann R."/>
            <person name="Jetten M.S.M."/>
            <person name="Mascher T."/>
            <person name="Medema M.H."/>
            <person name="Devos D.P."/>
            <person name="Kaster A.-K."/>
            <person name="Ovreas L."/>
            <person name="Rohde M."/>
            <person name="Galperin M.Y."/>
            <person name="Jogler C."/>
        </authorList>
    </citation>
    <scope>NUCLEOTIDE SEQUENCE [LARGE SCALE GENOMIC DNA]</scope>
    <source>
        <strain evidence="12 13">Pan14r</strain>
    </source>
</reference>
<feature type="transmembrane region" description="Helical" evidence="10">
    <location>
        <begin position="141"/>
        <end position="163"/>
    </location>
</feature>
<dbReference type="Proteomes" id="UP000317238">
    <property type="component" value="Unassembled WGS sequence"/>
</dbReference>
<dbReference type="OrthoDB" id="9814124at2"/>
<comment type="caution">
    <text evidence="12">The sequence shown here is derived from an EMBL/GenBank/DDBJ whole genome shotgun (WGS) entry which is preliminary data.</text>
</comment>
<evidence type="ECO:0000259" key="11">
    <source>
        <dbReference type="Pfam" id="PF07884"/>
    </source>
</evidence>
<evidence type="ECO:0000256" key="9">
    <source>
        <dbReference type="ARBA" id="ARBA00023284"/>
    </source>
</evidence>
<evidence type="ECO:0000313" key="12">
    <source>
        <dbReference type="EMBL" id="TWT69467.1"/>
    </source>
</evidence>
<evidence type="ECO:0000256" key="5">
    <source>
        <dbReference type="ARBA" id="ARBA00022989"/>
    </source>
</evidence>
<gene>
    <name evidence="12" type="ORF">Pan14r_17540</name>
</gene>